<dbReference type="RefSeq" id="XP_060333818.1">
    <property type="nucleotide sequence ID" value="XM_060469038.1"/>
</dbReference>
<dbReference type="AlphaFoldDB" id="A0AA39NAK2"/>
<evidence type="ECO:0000313" key="3">
    <source>
        <dbReference type="EMBL" id="KAK0462080.1"/>
    </source>
</evidence>
<dbReference type="Proteomes" id="UP001175211">
    <property type="component" value="Unassembled WGS sequence"/>
</dbReference>
<evidence type="ECO:0000256" key="2">
    <source>
        <dbReference type="SAM" id="MobiDB-lite"/>
    </source>
</evidence>
<feature type="region of interest" description="Disordered" evidence="2">
    <location>
        <begin position="110"/>
        <end position="157"/>
    </location>
</feature>
<keyword evidence="1" id="KW-0175">Coiled coil</keyword>
<evidence type="ECO:0000256" key="1">
    <source>
        <dbReference type="SAM" id="Coils"/>
    </source>
</evidence>
<feature type="coiled-coil region" evidence="1">
    <location>
        <begin position="157"/>
        <end position="271"/>
    </location>
</feature>
<feature type="compositionally biased region" description="Low complexity" evidence="2">
    <location>
        <begin position="132"/>
        <end position="148"/>
    </location>
</feature>
<sequence length="296" mass="33752">MASKDSPCASRDFPEIARIILEERDKGPKDWERNKWAKANKHLVCATCKENNVECIPLDSRIYCNSLVCKKSDRLCSKFNDELYDRIAKRVPTLERTAFDDVMSPQRTTEYTGLSFKIPARRPSSTSPAKRTQNSTSSDESQSVSTKTGDIHPNSGIQTLSQKFADKSRENDELQVELKKLKADSEKQKVETEAEIQKLKADLDTTKAALIAANERAEQEENLRREMMQNITPQEQIDALKKDLEDSRRQLLVKQQIQDQLKNKIQSLQRESSRTTIPIEKHRSKVNGITLSCSPI</sequence>
<organism evidence="3 4">
    <name type="scientific">Armillaria tabescens</name>
    <name type="common">Ringless honey mushroom</name>
    <name type="synonym">Agaricus tabescens</name>
    <dbReference type="NCBI Taxonomy" id="1929756"/>
    <lineage>
        <taxon>Eukaryota</taxon>
        <taxon>Fungi</taxon>
        <taxon>Dikarya</taxon>
        <taxon>Basidiomycota</taxon>
        <taxon>Agaricomycotina</taxon>
        <taxon>Agaricomycetes</taxon>
        <taxon>Agaricomycetidae</taxon>
        <taxon>Agaricales</taxon>
        <taxon>Marasmiineae</taxon>
        <taxon>Physalacriaceae</taxon>
        <taxon>Desarmillaria</taxon>
    </lineage>
</organism>
<accession>A0AA39NAK2</accession>
<name>A0AA39NAK2_ARMTA</name>
<keyword evidence="4" id="KW-1185">Reference proteome</keyword>
<gene>
    <name evidence="3" type="ORF">EV420DRAFT_146913</name>
</gene>
<evidence type="ECO:0000313" key="4">
    <source>
        <dbReference type="Proteomes" id="UP001175211"/>
    </source>
</evidence>
<dbReference type="GeneID" id="85352586"/>
<comment type="caution">
    <text evidence="3">The sequence shown here is derived from an EMBL/GenBank/DDBJ whole genome shotgun (WGS) entry which is preliminary data.</text>
</comment>
<reference evidence="3" key="1">
    <citation type="submission" date="2023-06" db="EMBL/GenBank/DDBJ databases">
        <authorList>
            <consortium name="Lawrence Berkeley National Laboratory"/>
            <person name="Ahrendt S."/>
            <person name="Sahu N."/>
            <person name="Indic B."/>
            <person name="Wong-Bajracharya J."/>
            <person name="Merenyi Z."/>
            <person name="Ke H.-M."/>
            <person name="Monk M."/>
            <person name="Kocsube S."/>
            <person name="Drula E."/>
            <person name="Lipzen A."/>
            <person name="Balint B."/>
            <person name="Henrissat B."/>
            <person name="Andreopoulos B."/>
            <person name="Martin F.M."/>
            <person name="Harder C.B."/>
            <person name="Rigling D."/>
            <person name="Ford K.L."/>
            <person name="Foster G.D."/>
            <person name="Pangilinan J."/>
            <person name="Papanicolaou A."/>
            <person name="Barry K."/>
            <person name="LaButti K."/>
            <person name="Viragh M."/>
            <person name="Koriabine M."/>
            <person name="Yan M."/>
            <person name="Riley R."/>
            <person name="Champramary S."/>
            <person name="Plett K.L."/>
            <person name="Tsai I.J."/>
            <person name="Slot J."/>
            <person name="Sipos G."/>
            <person name="Plett J."/>
            <person name="Nagy L.G."/>
            <person name="Grigoriev I.V."/>
        </authorList>
    </citation>
    <scope>NUCLEOTIDE SEQUENCE</scope>
    <source>
        <strain evidence="3">CCBAS 213</strain>
    </source>
</reference>
<proteinExistence type="predicted"/>
<dbReference type="EMBL" id="JAUEPS010000010">
    <property type="protein sequence ID" value="KAK0462080.1"/>
    <property type="molecule type" value="Genomic_DNA"/>
</dbReference>
<protein>
    <submittedName>
        <fullName evidence="3">Uncharacterized protein</fullName>
    </submittedName>
</protein>